<name>A0A1B7HKG7_9ENTR</name>
<evidence type="ECO:0000259" key="5">
    <source>
        <dbReference type="PROSITE" id="PS51186"/>
    </source>
</evidence>
<reference evidence="6 7" key="1">
    <citation type="submission" date="2016-04" db="EMBL/GenBank/DDBJ databases">
        <title>ATOL: Assembling a taxonomically balanced genome-scale reconstruction of the evolutionary history of the Enterobacteriaceae.</title>
        <authorList>
            <person name="Plunkett G.III."/>
            <person name="Neeno-Eckwall E.C."/>
            <person name="Glasner J.D."/>
            <person name="Perna N.T."/>
        </authorList>
    </citation>
    <scope>NUCLEOTIDE SEQUENCE [LARGE SCALE GENOMIC DNA]</scope>
    <source>
        <strain evidence="6 7">ATCC 51607</strain>
    </source>
</reference>
<dbReference type="RefSeq" id="WP_064555424.1">
    <property type="nucleotide sequence ID" value="NZ_LXEO01000047.1"/>
</dbReference>
<evidence type="ECO:0000256" key="4">
    <source>
        <dbReference type="ARBA" id="ARBA00069975"/>
    </source>
</evidence>
<keyword evidence="2 6" id="KW-0808">Transferase</keyword>
<sequence>MLIRVEIPIDAPGIDALLRRSFNGNGEADLVKDLREDGLLTLGVVATDDEGQVVGYAAFSPVAVEGEELQWVGLAPLAVDEAYRGQGLAKKLVYEGLDSLNEFGYAAVVTLGEPALYSRFGFVPAAQHGLRCIWPDTEAHFLIHPLADDALNGVSGLVEYHEHFNREF</sequence>
<organism evidence="6 7">
    <name type="scientific">Buttiauxella noackiae ATCC 51607</name>
    <dbReference type="NCBI Taxonomy" id="1354255"/>
    <lineage>
        <taxon>Bacteria</taxon>
        <taxon>Pseudomonadati</taxon>
        <taxon>Pseudomonadota</taxon>
        <taxon>Gammaproteobacteria</taxon>
        <taxon>Enterobacterales</taxon>
        <taxon>Enterobacteriaceae</taxon>
        <taxon>Buttiauxella</taxon>
    </lineage>
</organism>
<dbReference type="FunFam" id="3.40.630.30:FF:000008">
    <property type="entry name" value="Acetyltransferase, GNAT family"/>
    <property type="match status" value="1"/>
</dbReference>
<dbReference type="Gene3D" id="3.40.630.30">
    <property type="match status" value="1"/>
</dbReference>
<dbReference type="InterPro" id="IPR016181">
    <property type="entry name" value="Acyl_CoA_acyltransferase"/>
</dbReference>
<dbReference type="EMBL" id="LXEO01000047">
    <property type="protein sequence ID" value="OAT16117.1"/>
    <property type="molecule type" value="Genomic_DNA"/>
</dbReference>
<accession>A0A1B7HKG7</accession>
<dbReference type="PROSITE" id="PS51186">
    <property type="entry name" value="GNAT"/>
    <property type="match status" value="1"/>
</dbReference>
<evidence type="ECO:0000256" key="3">
    <source>
        <dbReference type="ARBA" id="ARBA00023315"/>
    </source>
</evidence>
<comment type="caution">
    <text evidence="6">The sequence shown here is derived from an EMBL/GenBank/DDBJ whole genome shotgun (WGS) entry which is preliminary data.</text>
</comment>
<dbReference type="PATRIC" id="fig|1354255.3.peg.3086"/>
<dbReference type="Pfam" id="PF00583">
    <property type="entry name" value="Acetyltransf_1"/>
    <property type="match status" value="1"/>
</dbReference>
<dbReference type="SUPFAM" id="SSF55729">
    <property type="entry name" value="Acyl-CoA N-acyltransferases (Nat)"/>
    <property type="match status" value="1"/>
</dbReference>
<feature type="domain" description="N-acetyltransferase" evidence="5">
    <location>
        <begin position="1"/>
        <end position="148"/>
    </location>
</feature>
<comment type="similarity">
    <text evidence="1">Belongs to the acetyltransferase family.</text>
</comment>
<keyword evidence="7" id="KW-1185">Reference proteome</keyword>
<evidence type="ECO:0000256" key="1">
    <source>
        <dbReference type="ARBA" id="ARBA00008694"/>
    </source>
</evidence>
<dbReference type="GO" id="GO:0016747">
    <property type="term" value="F:acyltransferase activity, transferring groups other than amino-acyl groups"/>
    <property type="evidence" value="ECO:0007669"/>
    <property type="project" value="InterPro"/>
</dbReference>
<gene>
    <name evidence="6" type="ORF">M979_2994</name>
</gene>
<proteinExistence type="inferred from homology"/>
<evidence type="ECO:0000256" key="2">
    <source>
        <dbReference type="ARBA" id="ARBA00022679"/>
    </source>
</evidence>
<dbReference type="Proteomes" id="UP000078286">
    <property type="component" value="Unassembled WGS sequence"/>
</dbReference>
<dbReference type="CDD" id="cd04301">
    <property type="entry name" value="NAT_SF"/>
    <property type="match status" value="1"/>
</dbReference>
<dbReference type="InterPro" id="IPR000182">
    <property type="entry name" value="GNAT_dom"/>
</dbReference>
<protein>
    <recommendedName>
        <fullName evidence="4">Uncharacterized N-acetyltransferase YhbS</fullName>
    </recommendedName>
</protein>
<dbReference type="AlphaFoldDB" id="A0A1B7HKG7"/>
<evidence type="ECO:0000313" key="6">
    <source>
        <dbReference type="EMBL" id="OAT16117.1"/>
    </source>
</evidence>
<keyword evidence="3 6" id="KW-0012">Acyltransferase</keyword>
<evidence type="ECO:0000313" key="7">
    <source>
        <dbReference type="Proteomes" id="UP000078286"/>
    </source>
</evidence>